<gene>
    <name evidence="2" type="ORF">NNL39_01430</name>
</gene>
<accession>A0ABY5FWW4</accession>
<dbReference type="Pfam" id="PF02515">
    <property type="entry name" value="CoA_transf_3"/>
    <property type="match status" value="1"/>
</dbReference>
<dbReference type="InterPro" id="IPR050483">
    <property type="entry name" value="CoA-transferase_III_domain"/>
</dbReference>
<dbReference type="GO" id="GO:0016740">
    <property type="term" value="F:transferase activity"/>
    <property type="evidence" value="ECO:0007669"/>
    <property type="project" value="UniProtKB-KW"/>
</dbReference>
<dbReference type="InterPro" id="IPR003673">
    <property type="entry name" value="CoA-Trfase_fam_III"/>
</dbReference>
<protein>
    <submittedName>
        <fullName evidence="2">CoA transferase</fullName>
    </submittedName>
</protein>
<dbReference type="RefSeq" id="WP_255159938.1">
    <property type="nucleotide sequence ID" value="NZ_CP101497.1"/>
</dbReference>
<dbReference type="Proteomes" id="UP001060039">
    <property type="component" value="Chromosome"/>
</dbReference>
<name>A0ABY5FWW4_9MICO</name>
<dbReference type="SUPFAM" id="SSF89796">
    <property type="entry name" value="CoA-transferase family III (CaiB/BaiF)"/>
    <property type="match status" value="1"/>
</dbReference>
<evidence type="ECO:0000313" key="3">
    <source>
        <dbReference type="Proteomes" id="UP001060039"/>
    </source>
</evidence>
<organism evidence="2 3">
    <name type="scientific">Microcella humidisoli</name>
    <dbReference type="NCBI Taxonomy" id="2963406"/>
    <lineage>
        <taxon>Bacteria</taxon>
        <taxon>Bacillati</taxon>
        <taxon>Actinomycetota</taxon>
        <taxon>Actinomycetes</taxon>
        <taxon>Micrococcales</taxon>
        <taxon>Microbacteriaceae</taxon>
        <taxon>Microcella</taxon>
    </lineage>
</organism>
<dbReference type="Gene3D" id="3.40.50.10540">
    <property type="entry name" value="Crotonobetainyl-coa:carnitine coa-transferase, domain 1"/>
    <property type="match status" value="1"/>
</dbReference>
<evidence type="ECO:0000313" key="2">
    <source>
        <dbReference type="EMBL" id="UTT62806.1"/>
    </source>
</evidence>
<evidence type="ECO:0000256" key="1">
    <source>
        <dbReference type="ARBA" id="ARBA00022679"/>
    </source>
</evidence>
<dbReference type="EMBL" id="CP101497">
    <property type="protein sequence ID" value="UTT62806.1"/>
    <property type="molecule type" value="Genomic_DNA"/>
</dbReference>
<dbReference type="PANTHER" id="PTHR48207:SF3">
    <property type="entry name" value="SUCCINATE--HYDROXYMETHYLGLUTARATE COA-TRANSFERASE"/>
    <property type="match status" value="1"/>
</dbReference>
<proteinExistence type="predicted"/>
<keyword evidence="3" id="KW-1185">Reference proteome</keyword>
<dbReference type="Gene3D" id="3.30.1540.10">
    <property type="entry name" value="formyl-coa transferase, domain 3"/>
    <property type="match status" value="1"/>
</dbReference>
<dbReference type="InterPro" id="IPR023606">
    <property type="entry name" value="CoA-Trfase_III_dom_1_sf"/>
</dbReference>
<dbReference type="InterPro" id="IPR044855">
    <property type="entry name" value="CoA-Trfase_III_dom3_sf"/>
</dbReference>
<reference evidence="2" key="1">
    <citation type="submission" date="2022-07" db="EMBL/GenBank/DDBJ databases">
        <title>Taxonomic analysis of Microcella humidisoli nov. sp., isolated from riverside soil.</title>
        <authorList>
            <person name="Molina K.M."/>
            <person name="Kim S.B."/>
        </authorList>
    </citation>
    <scope>NUCLEOTIDE SEQUENCE</scope>
    <source>
        <strain evidence="2">MMS21-STM10</strain>
    </source>
</reference>
<keyword evidence="1 2" id="KW-0808">Transferase</keyword>
<sequence>MSPDPTPAGPLAGIRVIELGQYIAGPYAAKLLGDMGADVIKVEAPEGDPMRRWEGKSGYSPQFAAYNRNKRSIVLDLKSAEGLDALLALADDADILLENFRPGVADRLGFGPAVLAARNPRLITCAITGFGPTGPLASRPSYDTVISAVGGMYSQIVPAESVRPLGPAFSDLLAGQAAAQAVLASLVARASSGRGESISVPMVGALIDFLTESASTYLQTGAISHPDSRPRRAQAYGFTDVDGRAFIVHLSVPEKFWTGLLEVVERPDLATDDRFSSREGRVRHYDELDAELKAVMSTRTRAEWFARLEAADIPHGPLNTVADLFDDPQIASMGLVESLELPDGSTIDIPRHSVDFSRSKRPVYRAAPLLGADTDAVLTDLATQGALS</sequence>
<dbReference type="PANTHER" id="PTHR48207">
    <property type="entry name" value="SUCCINATE--HYDROXYMETHYLGLUTARATE COA-TRANSFERASE"/>
    <property type="match status" value="1"/>
</dbReference>